<evidence type="ECO:0008006" key="4">
    <source>
        <dbReference type="Google" id="ProtNLM"/>
    </source>
</evidence>
<comment type="caution">
    <text evidence="2">The sequence shown here is derived from an EMBL/GenBank/DDBJ whole genome shotgun (WGS) entry which is preliminary data.</text>
</comment>
<evidence type="ECO:0000313" key="2">
    <source>
        <dbReference type="EMBL" id="KAK9861822.1"/>
    </source>
</evidence>
<protein>
    <recommendedName>
        <fullName evidence="4">ATP-dependent Clp protease proteolytic subunit</fullName>
    </recommendedName>
</protein>
<sequence length="442" mass="48369">MEPLRASACYGMDKVHENTRIVPRMSAGGGGAGPGQAPPDLPSLLLDGRICFIGMPLVPAVTELVISELLWLNYSAPDKPVYVYINSIGSQTPGQNQAVGFETEAYAILDTLNYIRPEIHTLAVGNAFGNAAMILASGKAGQRFALPNARISVAPPRMNRSFGNASNIMIKANELEQNTGTYVDFLSKFTGKDKEVRTAANDQLIDLLKSAPSQQELSRLVAENVLAFDQKFWLRVAARSDTAGSIEEKERLSMLASTILKLIEKIVQKTDTDLMEARQVLQDILKAGANERGEWFLPLPADRAAAMREAMRTRSGQLDEAFLSHTHACLRKAADDSLNDFVQVLQKVLQLYAGFVLCSEGQSGVEAQLDEIIAADVESWPTLIKSAMASDSMSEAAFSEALQRRMEGTILKLKSGSYAQQVQAEYLKELETQARVAFRHQN</sequence>
<dbReference type="Gene3D" id="3.90.226.10">
    <property type="entry name" value="2-enoyl-CoA Hydratase, Chain A, domain 1"/>
    <property type="match status" value="1"/>
</dbReference>
<reference evidence="2 3" key="1">
    <citation type="journal article" date="2024" name="Nat. Commun.">
        <title>Phylogenomics reveals the evolutionary origins of lichenization in chlorophyte algae.</title>
        <authorList>
            <person name="Puginier C."/>
            <person name="Libourel C."/>
            <person name="Otte J."/>
            <person name="Skaloud P."/>
            <person name="Haon M."/>
            <person name="Grisel S."/>
            <person name="Petersen M."/>
            <person name="Berrin J.G."/>
            <person name="Delaux P.M."/>
            <person name="Dal Grande F."/>
            <person name="Keller J."/>
        </authorList>
    </citation>
    <scope>NUCLEOTIDE SEQUENCE [LARGE SCALE GENOMIC DNA]</scope>
    <source>
        <strain evidence="2 3">SAG 2523</strain>
    </source>
</reference>
<dbReference type="GO" id="GO:0004176">
    <property type="term" value="F:ATP-dependent peptidase activity"/>
    <property type="evidence" value="ECO:0007669"/>
    <property type="project" value="InterPro"/>
</dbReference>
<dbReference type="Proteomes" id="UP001485043">
    <property type="component" value="Unassembled WGS sequence"/>
</dbReference>
<dbReference type="SUPFAM" id="SSF52096">
    <property type="entry name" value="ClpP/crotonase"/>
    <property type="match status" value="1"/>
</dbReference>
<organism evidence="2 3">
    <name type="scientific">Apatococcus fuscideae</name>
    <dbReference type="NCBI Taxonomy" id="2026836"/>
    <lineage>
        <taxon>Eukaryota</taxon>
        <taxon>Viridiplantae</taxon>
        <taxon>Chlorophyta</taxon>
        <taxon>core chlorophytes</taxon>
        <taxon>Trebouxiophyceae</taxon>
        <taxon>Chlorellales</taxon>
        <taxon>Chlorellaceae</taxon>
        <taxon>Apatococcus</taxon>
    </lineage>
</organism>
<dbReference type="GO" id="GO:0009536">
    <property type="term" value="C:plastid"/>
    <property type="evidence" value="ECO:0007669"/>
    <property type="project" value="UniProtKB-ARBA"/>
</dbReference>
<evidence type="ECO:0000313" key="3">
    <source>
        <dbReference type="Proteomes" id="UP001485043"/>
    </source>
</evidence>
<dbReference type="InterPro" id="IPR029045">
    <property type="entry name" value="ClpP/crotonase-like_dom_sf"/>
</dbReference>
<dbReference type="InterPro" id="IPR001907">
    <property type="entry name" value="ClpP"/>
</dbReference>
<dbReference type="InterPro" id="IPR023562">
    <property type="entry name" value="ClpP/TepA"/>
</dbReference>
<proteinExistence type="inferred from homology"/>
<dbReference type="EMBL" id="JALJOV010000696">
    <property type="protein sequence ID" value="KAK9861822.1"/>
    <property type="molecule type" value="Genomic_DNA"/>
</dbReference>
<dbReference type="AlphaFoldDB" id="A0AAW1SWU4"/>
<dbReference type="PANTHER" id="PTHR36348:SF1">
    <property type="entry name" value="EXPRESSED PROTEIN"/>
    <property type="match status" value="1"/>
</dbReference>
<dbReference type="PANTHER" id="PTHR36348">
    <property type="entry name" value="EXPRESSED PROTEIN"/>
    <property type="match status" value="1"/>
</dbReference>
<accession>A0AAW1SWU4</accession>
<gene>
    <name evidence="2" type="ORF">WJX84_006605</name>
</gene>
<evidence type="ECO:0000256" key="1">
    <source>
        <dbReference type="ARBA" id="ARBA00007039"/>
    </source>
</evidence>
<comment type="similarity">
    <text evidence="1">Belongs to the peptidase S14 family.</text>
</comment>
<dbReference type="GO" id="GO:0006508">
    <property type="term" value="P:proteolysis"/>
    <property type="evidence" value="ECO:0007669"/>
    <property type="project" value="InterPro"/>
</dbReference>
<name>A0AAW1SWU4_9CHLO</name>
<dbReference type="GO" id="GO:0004252">
    <property type="term" value="F:serine-type endopeptidase activity"/>
    <property type="evidence" value="ECO:0007669"/>
    <property type="project" value="InterPro"/>
</dbReference>
<dbReference type="CDD" id="cd07017">
    <property type="entry name" value="S14_ClpP_2"/>
    <property type="match status" value="1"/>
</dbReference>
<dbReference type="Pfam" id="PF00574">
    <property type="entry name" value="CLP_protease"/>
    <property type="match status" value="1"/>
</dbReference>
<dbReference type="PRINTS" id="PR00127">
    <property type="entry name" value="CLPPROTEASEP"/>
</dbReference>
<keyword evidence="3" id="KW-1185">Reference proteome</keyword>